<dbReference type="Proteomes" id="UP000775213">
    <property type="component" value="Unassembled WGS sequence"/>
</dbReference>
<protein>
    <submittedName>
        <fullName evidence="1">Uncharacterized protein</fullName>
    </submittedName>
</protein>
<name>A0AAV7GCL8_DENCH</name>
<accession>A0AAV7GCL8</accession>
<evidence type="ECO:0000313" key="2">
    <source>
        <dbReference type="Proteomes" id="UP000775213"/>
    </source>
</evidence>
<gene>
    <name evidence="1" type="ORF">IEQ34_017856</name>
</gene>
<comment type="caution">
    <text evidence="1">The sequence shown here is derived from an EMBL/GenBank/DDBJ whole genome shotgun (WGS) entry which is preliminary data.</text>
</comment>
<dbReference type="EMBL" id="JAGFBR010000016">
    <property type="protein sequence ID" value="KAH0453532.1"/>
    <property type="molecule type" value="Genomic_DNA"/>
</dbReference>
<proteinExistence type="predicted"/>
<sequence>MLVSFYASFRIGSFSAVIYADVWRQNTLCHSALDHSHSGRDNVLAEKSMAEELRNQIRAHSNPPANALRLNAFAVAVRAAADDGRRDTQKAKEFLGPSFSTITKSLLVTLLNRFVLIFSFTISSHLGILIQLGYFGFCLHVSCALWLHS</sequence>
<reference evidence="1 2" key="1">
    <citation type="journal article" date="2021" name="Hortic Res">
        <title>Chromosome-scale assembly of the Dendrobium chrysotoxum genome enhances the understanding of orchid evolution.</title>
        <authorList>
            <person name="Zhang Y."/>
            <person name="Zhang G.Q."/>
            <person name="Zhang D."/>
            <person name="Liu X.D."/>
            <person name="Xu X.Y."/>
            <person name="Sun W.H."/>
            <person name="Yu X."/>
            <person name="Zhu X."/>
            <person name="Wang Z.W."/>
            <person name="Zhao X."/>
            <person name="Zhong W.Y."/>
            <person name="Chen H."/>
            <person name="Yin W.L."/>
            <person name="Huang T."/>
            <person name="Niu S.C."/>
            <person name="Liu Z.J."/>
        </authorList>
    </citation>
    <scope>NUCLEOTIDE SEQUENCE [LARGE SCALE GENOMIC DNA]</scope>
    <source>
        <strain evidence="1">Lindl</strain>
    </source>
</reference>
<keyword evidence="2" id="KW-1185">Reference proteome</keyword>
<dbReference type="AlphaFoldDB" id="A0AAV7GCL8"/>
<evidence type="ECO:0000313" key="1">
    <source>
        <dbReference type="EMBL" id="KAH0453532.1"/>
    </source>
</evidence>
<organism evidence="1 2">
    <name type="scientific">Dendrobium chrysotoxum</name>
    <name type="common">Orchid</name>
    <dbReference type="NCBI Taxonomy" id="161865"/>
    <lineage>
        <taxon>Eukaryota</taxon>
        <taxon>Viridiplantae</taxon>
        <taxon>Streptophyta</taxon>
        <taxon>Embryophyta</taxon>
        <taxon>Tracheophyta</taxon>
        <taxon>Spermatophyta</taxon>
        <taxon>Magnoliopsida</taxon>
        <taxon>Liliopsida</taxon>
        <taxon>Asparagales</taxon>
        <taxon>Orchidaceae</taxon>
        <taxon>Epidendroideae</taxon>
        <taxon>Malaxideae</taxon>
        <taxon>Dendrobiinae</taxon>
        <taxon>Dendrobium</taxon>
    </lineage>
</organism>